<sequence>MSASAASFLLPDTEPSWRLWRSLASTKAEPVSSPAEFREQSRPLVVGLPATACRSIGLILPTVDATLLPSMIESQLERRGVHVEKSPTPNFAWHLLGQNQGQSFVSVDVLAHPFPEDLAVPHAVNYTAALRLVTLPANNLCIIEEHGLLVLVANFQGRLWHSHVTGFAEMPVQDLAREIELARLTLESQEGFGVVRGVTLAGERPSALAAELRKYIGMPLEVSGPPGANRGLDLKVLPKLLPASVFTAQANRETKRRLFSVGVLTLVLYAILFACGWWYLQSLKQEVGTMEESASVSRGPAERVRAASERWRSLEPAVEKQRYPMMQLSHVTSIMPPSGVVIKRFSAKPSEIELRGDARDLQTAAQLLEDLKKHPKLNRFHWEMPTPDIKNKIATFRITGKMDSGT</sequence>
<dbReference type="AlphaFoldDB" id="A0A366H1D3"/>
<evidence type="ECO:0000313" key="2">
    <source>
        <dbReference type="EMBL" id="RBP35692.1"/>
    </source>
</evidence>
<keyword evidence="1" id="KW-0812">Transmembrane</keyword>
<comment type="caution">
    <text evidence="2">The sequence shown here is derived from an EMBL/GenBank/DDBJ whole genome shotgun (WGS) entry which is preliminary data.</text>
</comment>
<gene>
    <name evidence="2" type="ORF">DES53_12061</name>
</gene>
<feature type="transmembrane region" description="Helical" evidence="1">
    <location>
        <begin position="258"/>
        <end position="280"/>
    </location>
</feature>
<dbReference type="EMBL" id="QNRR01000020">
    <property type="protein sequence ID" value="RBP35692.1"/>
    <property type="molecule type" value="Genomic_DNA"/>
</dbReference>
<reference evidence="2 3" key="1">
    <citation type="submission" date="2018-06" db="EMBL/GenBank/DDBJ databases">
        <title>Genomic Encyclopedia of Type Strains, Phase IV (KMG-IV): sequencing the most valuable type-strain genomes for metagenomic binning, comparative biology and taxonomic classification.</title>
        <authorList>
            <person name="Goeker M."/>
        </authorList>
    </citation>
    <scope>NUCLEOTIDE SEQUENCE [LARGE SCALE GENOMIC DNA]</scope>
    <source>
        <strain evidence="2 3">DSM 25532</strain>
    </source>
</reference>
<dbReference type="RefSeq" id="WP_113962237.1">
    <property type="nucleotide sequence ID" value="NZ_QNRR01000020.1"/>
</dbReference>
<keyword evidence="1" id="KW-0472">Membrane</keyword>
<protein>
    <submittedName>
        <fullName evidence="2">Uncharacterized protein</fullName>
    </submittedName>
</protein>
<keyword evidence="1" id="KW-1133">Transmembrane helix</keyword>
<keyword evidence="3" id="KW-1185">Reference proteome</keyword>
<organism evidence="2 3">
    <name type="scientific">Roseimicrobium gellanilyticum</name>
    <dbReference type="NCBI Taxonomy" id="748857"/>
    <lineage>
        <taxon>Bacteria</taxon>
        <taxon>Pseudomonadati</taxon>
        <taxon>Verrucomicrobiota</taxon>
        <taxon>Verrucomicrobiia</taxon>
        <taxon>Verrucomicrobiales</taxon>
        <taxon>Verrucomicrobiaceae</taxon>
        <taxon>Roseimicrobium</taxon>
    </lineage>
</organism>
<accession>A0A366H1D3</accession>
<dbReference type="Proteomes" id="UP000253426">
    <property type="component" value="Unassembled WGS sequence"/>
</dbReference>
<evidence type="ECO:0000256" key="1">
    <source>
        <dbReference type="SAM" id="Phobius"/>
    </source>
</evidence>
<evidence type="ECO:0000313" key="3">
    <source>
        <dbReference type="Proteomes" id="UP000253426"/>
    </source>
</evidence>
<proteinExistence type="predicted"/>
<name>A0A366H1D3_9BACT</name>
<dbReference type="OrthoDB" id="178510at2"/>